<feature type="domain" description="EF-hand" evidence="5">
    <location>
        <begin position="274"/>
        <end position="309"/>
    </location>
</feature>
<evidence type="ECO:0000259" key="5">
    <source>
        <dbReference type="PROSITE" id="PS50222"/>
    </source>
</evidence>
<evidence type="ECO:0000256" key="2">
    <source>
        <dbReference type="ARBA" id="ARBA00022801"/>
    </source>
</evidence>
<dbReference type="InterPro" id="IPR012341">
    <property type="entry name" value="6hp_glycosidase-like_sf"/>
</dbReference>
<dbReference type="EC" id="3.2.1.28" evidence="4"/>
<dbReference type="PROSITE" id="PS00928">
    <property type="entry name" value="TREHALASE_2"/>
    <property type="match status" value="1"/>
</dbReference>
<comment type="catalytic activity">
    <reaction evidence="4">
        <text>alpha,alpha-trehalose + H2O = alpha-D-glucose + beta-D-glucose</text>
        <dbReference type="Rhea" id="RHEA:32675"/>
        <dbReference type="ChEBI" id="CHEBI:15377"/>
        <dbReference type="ChEBI" id="CHEBI:15903"/>
        <dbReference type="ChEBI" id="CHEBI:16551"/>
        <dbReference type="ChEBI" id="CHEBI:17925"/>
        <dbReference type="EC" id="3.2.1.28"/>
    </reaction>
</comment>
<evidence type="ECO:0000256" key="4">
    <source>
        <dbReference type="RuleBase" id="RU361180"/>
    </source>
</evidence>
<dbReference type="PANTHER" id="PTHR23403">
    <property type="entry name" value="TREHALASE"/>
    <property type="match status" value="1"/>
</dbReference>
<protein>
    <recommendedName>
        <fullName evidence="4">Trehalase</fullName>
        <ecNumber evidence="4">3.2.1.28</ecNumber>
    </recommendedName>
    <alternativeName>
        <fullName evidence="4">Alpha-trehalose glucohydrolase</fullName>
    </alternativeName>
</protein>
<dbReference type="InterPro" id="IPR001661">
    <property type="entry name" value="Glyco_hydro_37"/>
</dbReference>
<evidence type="ECO:0000256" key="1">
    <source>
        <dbReference type="ARBA" id="ARBA00005615"/>
    </source>
</evidence>
<dbReference type="Proteomes" id="UP000813462">
    <property type="component" value="Unassembled WGS sequence"/>
</dbReference>
<reference evidence="6" key="1">
    <citation type="journal article" date="2021" name="Front. Plant Sci.">
        <title>Chromosome-Scale Genome Assembly for Chinese Sour Jujube and Insights Into Its Genome Evolution and Domestication Signature.</title>
        <authorList>
            <person name="Shen L.-Y."/>
            <person name="Luo H."/>
            <person name="Wang X.-L."/>
            <person name="Wang X.-M."/>
            <person name="Qiu X.-J."/>
            <person name="Liu H."/>
            <person name="Zhou S.-S."/>
            <person name="Jia K.-H."/>
            <person name="Nie S."/>
            <person name="Bao Y.-T."/>
            <person name="Zhang R.-G."/>
            <person name="Yun Q.-Z."/>
            <person name="Chai Y.-H."/>
            <person name="Lu J.-Y."/>
            <person name="Li Y."/>
            <person name="Zhao S.-W."/>
            <person name="Mao J.-F."/>
            <person name="Jia S.-G."/>
            <person name="Mao Y.-M."/>
        </authorList>
    </citation>
    <scope>NUCLEOTIDE SEQUENCE</scope>
    <source>
        <strain evidence="6">AT0</strain>
        <tissue evidence="6">Leaf</tissue>
    </source>
</reference>
<dbReference type="AlphaFoldDB" id="A0A978UFV9"/>
<comment type="caution">
    <text evidence="6">The sequence shown here is derived from an EMBL/GenBank/DDBJ whole genome shotgun (WGS) entry which is preliminary data.</text>
</comment>
<name>A0A978UFV9_ZIZJJ</name>
<dbReference type="SUPFAM" id="SSF48208">
    <property type="entry name" value="Six-hairpin glycosidases"/>
    <property type="match status" value="2"/>
</dbReference>
<dbReference type="Gene3D" id="1.50.10.10">
    <property type="match status" value="4"/>
</dbReference>
<dbReference type="EMBL" id="JAEACU010000011">
    <property type="protein sequence ID" value="KAH7513690.1"/>
    <property type="molecule type" value="Genomic_DNA"/>
</dbReference>
<dbReference type="GO" id="GO:0005993">
    <property type="term" value="P:trehalose catabolic process"/>
    <property type="evidence" value="ECO:0007669"/>
    <property type="project" value="TreeGrafter"/>
</dbReference>
<dbReference type="GO" id="GO:0004555">
    <property type="term" value="F:alpha,alpha-trehalase activity"/>
    <property type="evidence" value="ECO:0007669"/>
    <property type="project" value="UniProtKB-EC"/>
</dbReference>
<proteinExistence type="inferred from homology"/>
<accession>A0A978UFV9</accession>
<dbReference type="InterPro" id="IPR018232">
    <property type="entry name" value="Glyco_hydro_37_CS"/>
</dbReference>
<dbReference type="GO" id="GO:0005509">
    <property type="term" value="F:calcium ion binding"/>
    <property type="evidence" value="ECO:0007669"/>
    <property type="project" value="InterPro"/>
</dbReference>
<dbReference type="InterPro" id="IPR008928">
    <property type="entry name" value="6-hairpin_glycosidase_sf"/>
</dbReference>
<evidence type="ECO:0000256" key="3">
    <source>
        <dbReference type="ARBA" id="ARBA00023295"/>
    </source>
</evidence>
<dbReference type="PRINTS" id="PR00744">
    <property type="entry name" value="GLHYDRLASE37"/>
</dbReference>
<comment type="similarity">
    <text evidence="1 4">Belongs to the glycosyl hydrolase 37 family.</text>
</comment>
<evidence type="ECO:0000313" key="7">
    <source>
        <dbReference type="Proteomes" id="UP000813462"/>
    </source>
</evidence>
<organism evidence="6 7">
    <name type="scientific">Ziziphus jujuba var. spinosa</name>
    <dbReference type="NCBI Taxonomy" id="714518"/>
    <lineage>
        <taxon>Eukaryota</taxon>
        <taxon>Viridiplantae</taxon>
        <taxon>Streptophyta</taxon>
        <taxon>Embryophyta</taxon>
        <taxon>Tracheophyta</taxon>
        <taxon>Spermatophyta</taxon>
        <taxon>Magnoliopsida</taxon>
        <taxon>eudicotyledons</taxon>
        <taxon>Gunneridae</taxon>
        <taxon>Pentapetalae</taxon>
        <taxon>rosids</taxon>
        <taxon>fabids</taxon>
        <taxon>Rosales</taxon>
        <taxon>Rhamnaceae</taxon>
        <taxon>Paliureae</taxon>
        <taxon>Ziziphus</taxon>
    </lineage>
</organism>
<sequence>MWNKPRPESSTTDKEFASKIPNDEKQRFSVKNPAHFTTMATTSILPVDLNAFILGMELDIASLAEGVGDYNTSKKYFEASRVREEAMRSVFWNADMGQWLDYRLMNSACKEVEKWQAQNQNQEAFASNFVPLWIKSFYSVKLRDDLFMVGVGKIRGTMAKDTAIRWIRTNYVAYKKTGTVHEKYNVEKIGDFGGGGEYEPQTGFGWSNGVVLTFLEDFATDSTEASSPSNSDPGPVKPTTPLVTFLERVQQLAFYTFGESNFDPKLYVDLSLKFNLEDAEKAFDKLPRSGNGKVSVKDLRGYIGKYFEAAGDDVVYAEPEDFVPEPEGFLPKVKNQEVRAWALEVHSLWKNLSRRVSSETQKHPELHTLLPLPKQVIIPGSRFREGIASNEPPLLSAMVYEIYKRTGDLEFAKKCLPALIKEHQFWNSEIHKVTIQDAQACTHTLSRYYAMWNEPRPESSTLDEKFASKIPDVEKKHFFREVASTAESGWDFSTRWMRNTTDFTTLATTSILPADLNAFILGMELNIASLAKAIGDYNISKHFLKASQAREKAIRSVFWNAEKGQWLDYWLANGTWKEAEKWEARNQNPKVFASNFIPLWIKSFYSDTILVDKVRRSLQSSGLLRSVGIATSLTKSGQQWDFPNGWAPLQHMIVEGLARSGSKQARSLAMDIAVGWIRTNHVAYKKTSAMHEKYNVEKCGDFGGGGEYIPQTGFGWSNGVVLTFLEEFGWPEDLNIDC</sequence>
<dbReference type="InterPro" id="IPR002048">
    <property type="entry name" value="EF_hand_dom"/>
</dbReference>
<keyword evidence="2 4" id="KW-0378">Hydrolase</keyword>
<keyword evidence="3 4" id="KW-0326">Glycosidase</keyword>
<dbReference type="PANTHER" id="PTHR23403:SF1">
    <property type="entry name" value="TREHALASE"/>
    <property type="match status" value="1"/>
</dbReference>
<dbReference type="PROSITE" id="PS50222">
    <property type="entry name" value="EF_HAND_2"/>
    <property type="match status" value="1"/>
</dbReference>
<gene>
    <name evidence="6" type="ORF">FEM48_Zijuj11G0007800</name>
</gene>
<dbReference type="Pfam" id="PF01204">
    <property type="entry name" value="Trehalase"/>
    <property type="match status" value="4"/>
</dbReference>
<evidence type="ECO:0000313" key="6">
    <source>
        <dbReference type="EMBL" id="KAH7513690.1"/>
    </source>
</evidence>